<gene>
    <name evidence="2" type="ORF">B0H66DRAFT_375332</name>
</gene>
<reference evidence="2" key="2">
    <citation type="submission" date="2023-06" db="EMBL/GenBank/DDBJ databases">
        <authorList>
            <consortium name="Lawrence Berkeley National Laboratory"/>
            <person name="Haridas S."/>
            <person name="Hensen N."/>
            <person name="Bonometti L."/>
            <person name="Westerberg I."/>
            <person name="Brannstrom I.O."/>
            <person name="Guillou S."/>
            <person name="Cros-Aarteil S."/>
            <person name="Calhoun S."/>
            <person name="Kuo A."/>
            <person name="Mondo S."/>
            <person name="Pangilinan J."/>
            <person name="Riley R."/>
            <person name="Labutti K."/>
            <person name="Andreopoulos B."/>
            <person name="Lipzen A."/>
            <person name="Chen C."/>
            <person name="Yanf M."/>
            <person name="Daum C."/>
            <person name="Ng V."/>
            <person name="Clum A."/>
            <person name="Steindorff A."/>
            <person name="Ohm R."/>
            <person name="Martin F."/>
            <person name="Silar P."/>
            <person name="Natvig D."/>
            <person name="Lalanne C."/>
            <person name="Gautier V."/>
            <person name="Ament-Velasquez S.L."/>
            <person name="Kruys A."/>
            <person name="Hutchinson M.I."/>
            <person name="Powell A.J."/>
            <person name="Barry K."/>
            <person name="Miller A.N."/>
            <person name="Grigoriev I.V."/>
            <person name="Debuchy R."/>
            <person name="Gladieux P."/>
            <person name="Thoren M.H."/>
            <person name="Johannesson H."/>
        </authorList>
    </citation>
    <scope>NUCLEOTIDE SEQUENCE</scope>
    <source>
        <strain evidence="2">CBS 118394</strain>
    </source>
</reference>
<dbReference type="Proteomes" id="UP001283341">
    <property type="component" value="Unassembled WGS sequence"/>
</dbReference>
<organism evidence="2 3">
    <name type="scientific">Apodospora peruviana</name>
    <dbReference type="NCBI Taxonomy" id="516989"/>
    <lineage>
        <taxon>Eukaryota</taxon>
        <taxon>Fungi</taxon>
        <taxon>Dikarya</taxon>
        <taxon>Ascomycota</taxon>
        <taxon>Pezizomycotina</taxon>
        <taxon>Sordariomycetes</taxon>
        <taxon>Sordariomycetidae</taxon>
        <taxon>Sordariales</taxon>
        <taxon>Lasiosphaeriaceae</taxon>
        <taxon>Apodospora</taxon>
    </lineage>
</organism>
<feature type="region of interest" description="Disordered" evidence="1">
    <location>
        <begin position="1"/>
        <end position="38"/>
    </location>
</feature>
<reference evidence="2" key="1">
    <citation type="journal article" date="2023" name="Mol. Phylogenet. Evol.">
        <title>Genome-scale phylogeny and comparative genomics of the fungal order Sordariales.</title>
        <authorList>
            <person name="Hensen N."/>
            <person name="Bonometti L."/>
            <person name="Westerberg I."/>
            <person name="Brannstrom I.O."/>
            <person name="Guillou S."/>
            <person name="Cros-Aarteil S."/>
            <person name="Calhoun S."/>
            <person name="Haridas S."/>
            <person name="Kuo A."/>
            <person name="Mondo S."/>
            <person name="Pangilinan J."/>
            <person name="Riley R."/>
            <person name="LaButti K."/>
            <person name="Andreopoulos B."/>
            <person name="Lipzen A."/>
            <person name="Chen C."/>
            <person name="Yan M."/>
            <person name="Daum C."/>
            <person name="Ng V."/>
            <person name="Clum A."/>
            <person name="Steindorff A."/>
            <person name="Ohm R.A."/>
            <person name="Martin F."/>
            <person name="Silar P."/>
            <person name="Natvig D.O."/>
            <person name="Lalanne C."/>
            <person name="Gautier V."/>
            <person name="Ament-Velasquez S.L."/>
            <person name="Kruys A."/>
            <person name="Hutchinson M.I."/>
            <person name="Powell A.J."/>
            <person name="Barry K."/>
            <person name="Miller A.N."/>
            <person name="Grigoriev I.V."/>
            <person name="Debuchy R."/>
            <person name="Gladieux P."/>
            <person name="Hiltunen Thoren M."/>
            <person name="Johannesson H."/>
        </authorList>
    </citation>
    <scope>NUCLEOTIDE SEQUENCE</scope>
    <source>
        <strain evidence="2">CBS 118394</strain>
    </source>
</reference>
<protein>
    <submittedName>
        <fullName evidence="2">Uncharacterized protein</fullName>
    </submittedName>
</protein>
<comment type="caution">
    <text evidence="2">The sequence shown here is derived from an EMBL/GenBank/DDBJ whole genome shotgun (WGS) entry which is preliminary data.</text>
</comment>
<dbReference type="AlphaFoldDB" id="A0AAE0HWP2"/>
<name>A0AAE0HWP2_9PEZI</name>
<feature type="compositionally biased region" description="Polar residues" evidence="1">
    <location>
        <begin position="1"/>
        <end position="17"/>
    </location>
</feature>
<proteinExistence type="predicted"/>
<sequence length="306" mass="34481">MPLHNTTLPLRPTNSPERQAADAAGSSDTLESAADRSSVTDTDQATWLLTGDLLDHPSMAGLPHAYPMLLHCQSIRDRRQLRRPRSLFPRETILPTLGTIPKTKGFLVVKDTHDCKANDIFVDIIDQLSVECHPRLWALWSPELRDKPFGPIDLIRFLLYQAIDTHPDSLFHVTDVISVAALDSVSKNSCLNRWIALLARVLRINEDPVVHIILDAGLIHHMYGIQGHGSPGSLQVWTTELLQRIATRVGEERVRFVVPAQCLDVGIVGAEHVVKLEPNRSRTRRHARVDRVETILRRRLRGDHEL</sequence>
<evidence type="ECO:0000313" key="2">
    <source>
        <dbReference type="EMBL" id="KAK3314263.1"/>
    </source>
</evidence>
<evidence type="ECO:0000313" key="3">
    <source>
        <dbReference type="Proteomes" id="UP001283341"/>
    </source>
</evidence>
<keyword evidence="3" id="KW-1185">Reference proteome</keyword>
<accession>A0AAE0HWP2</accession>
<dbReference type="EMBL" id="JAUEDM010000007">
    <property type="protein sequence ID" value="KAK3314263.1"/>
    <property type="molecule type" value="Genomic_DNA"/>
</dbReference>
<evidence type="ECO:0000256" key="1">
    <source>
        <dbReference type="SAM" id="MobiDB-lite"/>
    </source>
</evidence>
<feature type="compositionally biased region" description="Polar residues" evidence="1">
    <location>
        <begin position="26"/>
        <end position="38"/>
    </location>
</feature>